<dbReference type="InterPro" id="IPR010158">
    <property type="entry name" value="Amidase_Cbmase"/>
</dbReference>
<accession>A0A833M0M9</accession>
<organism evidence="3 4">
    <name type="scientific">Leptonema illini</name>
    <dbReference type="NCBI Taxonomy" id="183"/>
    <lineage>
        <taxon>Bacteria</taxon>
        <taxon>Pseudomonadati</taxon>
        <taxon>Spirochaetota</taxon>
        <taxon>Spirochaetia</taxon>
        <taxon>Leptospirales</taxon>
        <taxon>Leptospiraceae</taxon>
        <taxon>Leptonema</taxon>
    </lineage>
</organism>
<dbReference type="Gene3D" id="3.30.70.360">
    <property type="match status" value="1"/>
</dbReference>
<dbReference type="EMBL" id="WBUI01000015">
    <property type="protein sequence ID" value="KAB2931124.1"/>
    <property type="molecule type" value="Genomic_DNA"/>
</dbReference>
<dbReference type="InterPro" id="IPR036264">
    <property type="entry name" value="Bact_exopeptidase_dim_dom"/>
</dbReference>
<dbReference type="AlphaFoldDB" id="A0A833M0M9"/>
<dbReference type="Proteomes" id="UP000460298">
    <property type="component" value="Unassembled WGS sequence"/>
</dbReference>
<proteinExistence type="inferred from homology"/>
<evidence type="ECO:0000256" key="2">
    <source>
        <dbReference type="ARBA" id="ARBA00022801"/>
    </source>
</evidence>
<protein>
    <submittedName>
        <fullName evidence="3">M20 family metallo-hydrolase</fullName>
    </submittedName>
</protein>
<dbReference type="PANTHER" id="PTHR32494">
    <property type="entry name" value="ALLANTOATE DEIMINASE-RELATED"/>
    <property type="match status" value="1"/>
</dbReference>
<evidence type="ECO:0000313" key="3">
    <source>
        <dbReference type="EMBL" id="KAB2931124.1"/>
    </source>
</evidence>
<comment type="similarity">
    <text evidence="1">Belongs to the peptidase M20 family.</text>
</comment>
<keyword evidence="2 3" id="KW-0378">Hydrolase</keyword>
<sequence>MKEAPDGECYMQHSFYSDSIDPNIEFDASSRLPFVSEKDRIRELILNYLPLPYSIAEYGCGKKSSLIIKKLIDLGIPSYAIQRGMIMEKDMSDAALAEDDFQRRPHALVVYNSLYHIFDPDNAVILNRLQKQGIKIRRSDGDDELILVAGEYALSHAKTLQFVQARSHIFVIVYFFDHRYNRVRPYVIDPTIEREDLFGVSQMRKYLHAPEGLIYLAPLLGEFRLDESCMTENQRRYLYHRMLDRPLESLSREEHFDLIRDLNGASPGSIGDPATWTYANNMKVNDAAQQERQVKLTGTGNAFRESLASLAIARSRGQEEKVVELASQMRDLATKLGLLENVRMDGYWSERQLEPLKKVVNLVADQVAVDELMERIRKNIPIQQALTTKRGLTSLFGMGFRLRERIEELARVSRNEAGQISAQALTDEYFRAARNLIQQMNQAGLRVCIDTVGNIHGLLISADTAASIVKNARLLSEVTDQSLSMGSHIDTVADAGKYDGRLGVLSGIEVAEILRDLHEDYGIAMIYPAVPRTMIVTAFVGEEMSFTGQGVSMPGSAAVAGLADPERIYRMTNRSGQTYEDCLQRMLVFLKGCESRGEIRTLNRLGDREDGDLLQSCFSPQSFYSKHSYERHIEQGSRLHESAVPMVLVHTIMGIYQEDFTFEGEHAEQAALECIAYIREMALTPSNDAEMRLTVGILSREKTEQIELDYGMRWHLTGMKGHAGGASVYERADAGVAISRLHHFFQNLKTDFQSRLSRPVDWISGASSLVPGTNRNVIPGEASITLGLRGDVPPEDRQYLLKQLQGFVVSNLSLDVKKGGEGLLAHDVQEVSLLNRARRLRFSLDIRYADTERRTTVLDSLQEFLNNCCQRWNVTLSRSIEQQLRPYKLTESGQALQMERSYGGSHNPLETELARDVLRGTLLQLAVTHDFLKLDRSVPVNLYSFVHDRMPSSWKDTIPAFVSGALHDTCNIAAAGQDH</sequence>
<dbReference type="PANTHER" id="PTHR32494:SF5">
    <property type="entry name" value="ALLANTOATE AMIDOHYDROLASE"/>
    <property type="match status" value="1"/>
</dbReference>
<reference evidence="3 4" key="1">
    <citation type="submission" date="2019-10" db="EMBL/GenBank/DDBJ databases">
        <title>Extracellular Electron Transfer in a Candidatus Methanoperedens spp. Enrichment Culture.</title>
        <authorList>
            <person name="Berger S."/>
            <person name="Rangel Shaw D."/>
            <person name="Berben T."/>
            <person name="In 'T Zandt M."/>
            <person name="Frank J."/>
            <person name="Reimann J."/>
            <person name="Jetten M.S.M."/>
            <person name="Welte C.U."/>
        </authorList>
    </citation>
    <scope>NUCLEOTIDE SEQUENCE [LARGE SCALE GENOMIC DNA]</scope>
    <source>
        <strain evidence="3">SB12</strain>
    </source>
</reference>
<dbReference type="GO" id="GO:0016813">
    <property type="term" value="F:hydrolase activity, acting on carbon-nitrogen (but not peptide) bonds, in linear amidines"/>
    <property type="evidence" value="ECO:0007669"/>
    <property type="project" value="InterPro"/>
</dbReference>
<dbReference type="Gene3D" id="3.40.630.10">
    <property type="entry name" value="Zn peptidases"/>
    <property type="match status" value="1"/>
</dbReference>
<dbReference type="SUPFAM" id="SSF53187">
    <property type="entry name" value="Zn-dependent exopeptidases"/>
    <property type="match status" value="1"/>
</dbReference>
<evidence type="ECO:0000256" key="1">
    <source>
        <dbReference type="ARBA" id="ARBA00006153"/>
    </source>
</evidence>
<gene>
    <name evidence="3" type="ORF">F9K24_14310</name>
</gene>
<name>A0A833M0M9_9LEPT</name>
<dbReference type="SUPFAM" id="SSF55031">
    <property type="entry name" value="Bacterial exopeptidase dimerisation domain"/>
    <property type="match status" value="1"/>
</dbReference>
<comment type="caution">
    <text evidence="3">The sequence shown here is derived from an EMBL/GenBank/DDBJ whole genome shotgun (WGS) entry which is preliminary data.</text>
</comment>
<evidence type="ECO:0000313" key="4">
    <source>
        <dbReference type="Proteomes" id="UP000460298"/>
    </source>
</evidence>